<keyword evidence="20" id="KW-1185">Reference proteome</keyword>
<keyword evidence="5" id="KW-0808">Transferase</keyword>
<dbReference type="Pfam" id="PF14716">
    <property type="entry name" value="HHH_8"/>
    <property type="match status" value="1"/>
</dbReference>
<dbReference type="FunFam" id="1.10.150.20:FF:000010">
    <property type="entry name" value="DNA polymerase lambda"/>
    <property type="match status" value="1"/>
</dbReference>
<dbReference type="CDD" id="cd00141">
    <property type="entry name" value="NT_POLXc"/>
    <property type="match status" value="1"/>
</dbReference>
<evidence type="ECO:0000256" key="16">
    <source>
        <dbReference type="PIRSR" id="PIRSR622312-50"/>
    </source>
</evidence>
<dbReference type="AlphaFoldDB" id="A0A8K0JB55"/>
<dbReference type="Gene3D" id="1.10.150.20">
    <property type="entry name" value="5' to 3' exonuclease, C-terminal subdomain"/>
    <property type="match status" value="1"/>
</dbReference>
<feature type="region of interest" description="Disordered" evidence="17">
    <location>
        <begin position="252"/>
        <end position="312"/>
    </location>
</feature>
<dbReference type="SUPFAM" id="SSF81301">
    <property type="entry name" value="Nucleotidyltransferase"/>
    <property type="match status" value="1"/>
</dbReference>
<evidence type="ECO:0000256" key="1">
    <source>
        <dbReference type="ARBA" id="ARBA00004123"/>
    </source>
</evidence>
<evidence type="ECO:0000313" key="20">
    <source>
        <dbReference type="Proteomes" id="UP000811619"/>
    </source>
</evidence>
<dbReference type="EMBL" id="SRPY01000185">
    <property type="protein sequence ID" value="KAG5927391.1"/>
    <property type="molecule type" value="Genomic_DNA"/>
</dbReference>
<dbReference type="GO" id="GO:0003677">
    <property type="term" value="F:DNA binding"/>
    <property type="evidence" value="ECO:0007669"/>
    <property type="project" value="UniProtKB-KW"/>
</dbReference>
<keyword evidence="12" id="KW-0234">DNA repair</keyword>
<dbReference type="SMART" id="SM00483">
    <property type="entry name" value="POLXc"/>
    <property type="match status" value="1"/>
</dbReference>
<dbReference type="GO" id="GO:0005634">
    <property type="term" value="C:nucleus"/>
    <property type="evidence" value="ECO:0007669"/>
    <property type="project" value="UniProtKB-SubCell"/>
</dbReference>
<keyword evidence="8" id="KW-0479">Metal-binding</keyword>
<dbReference type="PRINTS" id="PR00869">
    <property type="entry name" value="DNAPOLX"/>
</dbReference>
<comment type="subcellular location">
    <subcellularLocation>
        <location evidence="1">Nucleus</location>
    </subcellularLocation>
</comment>
<dbReference type="OrthoDB" id="205514at2759"/>
<feature type="region of interest" description="Disordered" evidence="17">
    <location>
        <begin position="396"/>
        <end position="462"/>
    </location>
</feature>
<dbReference type="Pfam" id="PF10391">
    <property type="entry name" value="DNA_pol_lambd_f"/>
    <property type="match status" value="1"/>
</dbReference>
<dbReference type="Gene3D" id="3.30.210.10">
    <property type="entry name" value="DNA polymerase, thumb domain"/>
    <property type="match status" value="1"/>
</dbReference>
<dbReference type="InterPro" id="IPR027421">
    <property type="entry name" value="DNA_pol_lamdba_lyase_dom_sf"/>
</dbReference>
<sequence length="806" mass="88493">MELVPQPSLRDKLAHFDLMKTLTEDSDDSDDGRGRSLAARQQLDRQRCMRFFSHGHTGNDEDDAKTPAAIIKATQPGLVRRRAREADVGTADETVIPETRRVSKTTQPRPRGTPLPFALRVSADGPMAVEDSPSVGARNKSRKRRRGDGSVRLRPEGEQIFKGLRFCYIPNDDVAPVRRLRIGKAREFGAVWTRDPLTATHVVVDKDICYGDVDKMMGGGAGAGTRIVVNEEYPVDCVRFRSLLDHRQKKYWLPGQAPPGEEPAGEAGGDAGQEKVAAGAGRAVGCSSASTDSLKLKAKTSPPRRWTRRSGRVAELGTQLAGRERLGDLGDGGCGGKAIGDGDTPSVEAASTTDLDVGRRPSETEDTLGERSGTEKPRGSDELARYITMMQEFKDLPLDDEEDEGSRPAAAADEPSERQSSDDEQEARSASDEDDARQHMPKAVKNRDGGRTRRTAPPSREQFACHRAGAQEAGADNPNARTIEVLQRMADYYDGINDHWRLTSYRRAISTLKAHGVKVTSEQEALQLPHIGRRIAQKIEEIATTNALRQLDYAGAQQDEPAHRALRLFLQIYGVGTRQAQQWLARGYRTLDDVRTKAKLSPSQRIGIDHLDDLSSTIPRHEVEALAAHVARAAARVDPSLELIVGGSYRRGSATSRDVDVLVTRPGTTSPDQLHASFSELLAELTAEGFLTARLDHHGPSSVGTMFHGCCALPDSSSSSSRRPWRRIDFLLVPDSERGAGLVYFTGDDLFNRSLRLLARSKGMRLNQRGLFRGTGAAAELVEGRCERGIFAALGVRWREPRERWC</sequence>
<feature type="region of interest" description="Disordered" evidence="17">
    <location>
        <begin position="23"/>
        <end position="42"/>
    </location>
</feature>
<keyword evidence="11" id="KW-0238">DNA-binding</keyword>
<dbReference type="InterPro" id="IPR036420">
    <property type="entry name" value="BRCT_dom_sf"/>
</dbReference>
<keyword evidence="14" id="KW-0539">Nucleus</keyword>
<dbReference type="GO" id="GO:0016829">
    <property type="term" value="F:lyase activity"/>
    <property type="evidence" value="ECO:0007669"/>
    <property type="project" value="UniProtKB-KW"/>
</dbReference>
<dbReference type="PRINTS" id="PR00870">
    <property type="entry name" value="DNAPOLXBETA"/>
</dbReference>
<keyword evidence="10" id="KW-0239">DNA-directed DNA polymerase</keyword>
<dbReference type="GO" id="GO:0003887">
    <property type="term" value="F:DNA-directed DNA polymerase activity"/>
    <property type="evidence" value="ECO:0007669"/>
    <property type="project" value="UniProtKB-KW"/>
</dbReference>
<comment type="caution">
    <text evidence="19">The sequence shown here is derived from an EMBL/GenBank/DDBJ whole genome shotgun (WGS) entry which is preliminary data.</text>
</comment>
<accession>A0A8K0JB55</accession>
<dbReference type="Proteomes" id="UP000811619">
    <property type="component" value="Unassembled WGS sequence"/>
</dbReference>
<dbReference type="Pfam" id="PF14792">
    <property type="entry name" value="DNA_pol_B_palm"/>
    <property type="match status" value="1"/>
</dbReference>
<dbReference type="SUPFAM" id="SSF47802">
    <property type="entry name" value="DNA polymerase beta, N-terminal domain-like"/>
    <property type="match status" value="1"/>
</dbReference>
<dbReference type="SUPFAM" id="SSF81585">
    <property type="entry name" value="PsbU/PolX domain-like"/>
    <property type="match status" value="1"/>
</dbReference>
<evidence type="ECO:0000256" key="2">
    <source>
        <dbReference type="ARBA" id="ARBA00008323"/>
    </source>
</evidence>
<dbReference type="InterPro" id="IPR022312">
    <property type="entry name" value="DNA_pol_X"/>
</dbReference>
<feature type="compositionally biased region" description="Basic and acidic residues" evidence="17">
    <location>
        <begin position="356"/>
        <end position="381"/>
    </location>
</feature>
<dbReference type="GO" id="GO:0046872">
    <property type="term" value="F:metal ion binding"/>
    <property type="evidence" value="ECO:0007669"/>
    <property type="project" value="UniProtKB-KW"/>
</dbReference>
<dbReference type="GO" id="GO:0006303">
    <property type="term" value="P:double-strand break repair via nonhomologous end joining"/>
    <property type="evidence" value="ECO:0007669"/>
    <property type="project" value="TreeGrafter"/>
</dbReference>
<evidence type="ECO:0000256" key="4">
    <source>
        <dbReference type="ARBA" id="ARBA00022634"/>
    </source>
</evidence>
<comment type="similarity">
    <text evidence="2">Belongs to the DNA polymerase type-X family.</text>
</comment>
<dbReference type="Gene3D" id="3.30.460.10">
    <property type="entry name" value="Beta Polymerase, domain 2"/>
    <property type="match status" value="1"/>
</dbReference>
<keyword evidence="4" id="KW-0237">DNA synthesis</keyword>
<keyword evidence="13" id="KW-0456">Lyase</keyword>
<feature type="active site" description="Nucleophile; Schiff-base intermediate with DNA; for 5'-dRP lyase activity" evidence="16">
    <location>
        <position position="538"/>
    </location>
</feature>
<evidence type="ECO:0000256" key="5">
    <source>
        <dbReference type="ARBA" id="ARBA00022679"/>
    </source>
</evidence>
<dbReference type="InterPro" id="IPR002054">
    <property type="entry name" value="DNA-dir_DNA_pol_X"/>
</dbReference>
<evidence type="ECO:0000256" key="13">
    <source>
        <dbReference type="ARBA" id="ARBA00023239"/>
    </source>
</evidence>
<dbReference type="InterPro" id="IPR028207">
    <property type="entry name" value="DNA_pol_B_palm_palm"/>
</dbReference>
<feature type="region of interest" description="Disordered" evidence="17">
    <location>
        <begin position="324"/>
        <end position="381"/>
    </location>
</feature>
<dbReference type="FunFam" id="1.10.150.110:FF:000005">
    <property type="entry name" value="DNA polymerase POL4"/>
    <property type="match status" value="1"/>
</dbReference>
<dbReference type="Gene3D" id="1.10.150.110">
    <property type="entry name" value="DNA polymerase beta, N-terminal domain-like"/>
    <property type="match status" value="1"/>
</dbReference>
<evidence type="ECO:0000259" key="18">
    <source>
        <dbReference type="SMART" id="SM00483"/>
    </source>
</evidence>
<feature type="region of interest" description="Disordered" evidence="17">
    <location>
        <begin position="81"/>
        <end position="151"/>
    </location>
</feature>
<dbReference type="GO" id="GO:0006260">
    <property type="term" value="P:DNA replication"/>
    <property type="evidence" value="ECO:0007669"/>
    <property type="project" value="UniProtKB-KW"/>
</dbReference>
<dbReference type="PROSITE" id="PS00522">
    <property type="entry name" value="DNA_POLYMERASE_X"/>
    <property type="match status" value="1"/>
</dbReference>
<keyword evidence="6" id="KW-0548">Nucleotidyltransferase</keyword>
<dbReference type="Gene3D" id="3.40.50.10190">
    <property type="entry name" value="BRCT domain"/>
    <property type="match status" value="1"/>
</dbReference>
<feature type="domain" description="DNA-directed DNA polymerase X" evidence="18">
    <location>
        <begin position="477"/>
        <end position="805"/>
    </location>
</feature>
<protein>
    <recommendedName>
        <fullName evidence="3">DNA-directed DNA polymerase</fullName>
        <ecNumber evidence="3">2.7.7.7</ecNumber>
    </recommendedName>
</protein>
<dbReference type="InterPro" id="IPR029398">
    <property type="entry name" value="PolB_thumb"/>
</dbReference>
<proteinExistence type="inferred from homology"/>
<evidence type="ECO:0000256" key="6">
    <source>
        <dbReference type="ARBA" id="ARBA00022695"/>
    </source>
</evidence>
<dbReference type="PANTHER" id="PTHR11276:SF28">
    <property type="entry name" value="DNA POLYMERASE LAMBDA"/>
    <property type="match status" value="1"/>
</dbReference>
<dbReference type="InterPro" id="IPR010996">
    <property type="entry name" value="HHH_MUS81"/>
</dbReference>
<organism evidence="19 20">
    <name type="scientific">Claviceps africana</name>
    <dbReference type="NCBI Taxonomy" id="83212"/>
    <lineage>
        <taxon>Eukaryota</taxon>
        <taxon>Fungi</taxon>
        <taxon>Dikarya</taxon>
        <taxon>Ascomycota</taxon>
        <taxon>Pezizomycotina</taxon>
        <taxon>Sordariomycetes</taxon>
        <taxon>Hypocreomycetidae</taxon>
        <taxon>Hypocreales</taxon>
        <taxon>Clavicipitaceae</taxon>
        <taxon>Claviceps</taxon>
    </lineage>
</organism>
<gene>
    <name evidence="19" type="ORF">E4U42_002302</name>
</gene>
<dbReference type="Pfam" id="PF14791">
    <property type="entry name" value="DNA_pol_B_thumb"/>
    <property type="match status" value="1"/>
</dbReference>
<dbReference type="SUPFAM" id="SSF52113">
    <property type="entry name" value="BRCT domain"/>
    <property type="match status" value="1"/>
</dbReference>
<dbReference type="InterPro" id="IPR002008">
    <property type="entry name" value="DNA_pol_X_beta-like"/>
</dbReference>
<comment type="catalytic activity">
    <reaction evidence="15">
        <text>DNA(n) + a 2'-deoxyribonucleoside 5'-triphosphate = DNA(n+1) + diphosphate</text>
        <dbReference type="Rhea" id="RHEA:22508"/>
        <dbReference type="Rhea" id="RHEA-COMP:17339"/>
        <dbReference type="Rhea" id="RHEA-COMP:17340"/>
        <dbReference type="ChEBI" id="CHEBI:33019"/>
        <dbReference type="ChEBI" id="CHEBI:61560"/>
        <dbReference type="ChEBI" id="CHEBI:173112"/>
        <dbReference type="EC" id="2.7.7.7"/>
    </reaction>
</comment>
<evidence type="ECO:0000256" key="14">
    <source>
        <dbReference type="ARBA" id="ARBA00023242"/>
    </source>
</evidence>
<dbReference type="PANTHER" id="PTHR11276">
    <property type="entry name" value="DNA POLYMERASE TYPE-X FAMILY MEMBER"/>
    <property type="match status" value="1"/>
</dbReference>
<evidence type="ECO:0000256" key="8">
    <source>
        <dbReference type="ARBA" id="ARBA00022723"/>
    </source>
</evidence>
<evidence type="ECO:0000256" key="17">
    <source>
        <dbReference type="SAM" id="MobiDB-lite"/>
    </source>
</evidence>
<evidence type="ECO:0000256" key="3">
    <source>
        <dbReference type="ARBA" id="ARBA00012417"/>
    </source>
</evidence>
<dbReference type="InterPro" id="IPR019843">
    <property type="entry name" value="DNA_pol-X_BS"/>
</dbReference>
<evidence type="ECO:0000256" key="10">
    <source>
        <dbReference type="ARBA" id="ARBA00022932"/>
    </source>
</evidence>
<keyword evidence="9" id="KW-0227">DNA damage</keyword>
<evidence type="ECO:0000256" key="9">
    <source>
        <dbReference type="ARBA" id="ARBA00022763"/>
    </source>
</evidence>
<evidence type="ECO:0000256" key="15">
    <source>
        <dbReference type="ARBA" id="ARBA00049244"/>
    </source>
</evidence>
<name>A0A8K0JB55_9HYPO</name>
<dbReference type="EC" id="2.7.7.7" evidence="3"/>
<feature type="compositionally biased region" description="Gly residues" evidence="17">
    <location>
        <begin position="329"/>
        <end position="339"/>
    </location>
</feature>
<keyword evidence="7" id="KW-0235">DNA replication</keyword>
<dbReference type="InterPro" id="IPR043519">
    <property type="entry name" value="NT_sf"/>
</dbReference>
<evidence type="ECO:0000256" key="11">
    <source>
        <dbReference type="ARBA" id="ARBA00023125"/>
    </source>
</evidence>
<feature type="compositionally biased region" description="Basic and acidic residues" evidence="17">
    <location>
        <begin position="415"/>
        <end position="431"/>
    </location>
</feature>
<reference evidence="19" key="1">
    <citation type="journal article" date="2020" name="bioRxiv">
        <title>Whole genome comparisons of ergot fungi reveals the divergence and evolution of species within the genus Claviceps are the result of varying mechanisms driving genome evolution and host range expansion.</title>
        <authorList>
            <person name="Wyka S.A."/>
            <person name="Mondo S.J."/>
            <person name="Liu M."/>
            <person name="Dettman J."/>
            <person name="Nalam V."/>
            <person name="Broders K.D."/>
        </authorList>
    </citation>
    <scope>NUCLEOTIDE SEQUENCE</scope>
    <source>
        <strain evidence="19">CCC 489</strain>
    </source>
</reference>
<evidence type="ECO:0000313" key="19">
    <source>
        <dbReference type="EMBL" id="KAG5927391.1"/>
    </source>
</evidence>
<evidence type="ECO:0000256" key="7">
    <source>
        <dbReference type="ARBA" id="ARBA00022705"/>
    </source>
</evidence>
<evidence type="ECO:0000256" key="12">
    <source>
        <dbReference type="ARBA" id="ARBA00023204"/>
    </source>
</evidence>
<dbReference type="InterPro" id="IPR037160">
    <property type="entry name" value="DNA_Pol_thumb_sf"/>
</dbReference>
<dbReference type="InterPro" id="IPR018944">
    <property type="entry name" value="DNA_pol_lambd_fingers_domain"/>
</dbReference>